<gene>
    <name evidence="3" type="ORF">A4Z71_04195</name>
</gene>
<proteinExistence type="predicted"/>
<evidence type="ECO:0008006" key="5">
    <source>
        <dbReference type="Google" id="ProtNLM"/>
    </source>
</evidence>
<dbReference type="Proteomes" id="UP000243784">
    <property type="component" value="Chromosome"/>
</dbReference>
<keyword evidence="2" id="KW-0472">Membrane</keyword>
<evidence type="ECO:0000313" key="3">
    <source>
        <dbReference type="EMBL" id="AOY56176.1"/>
    </source>
</evidence>
<dbReference type="KEGG" id="rpla:A4Z71_04195"/>
<dbReference type="EMBL" id="CP015208">
    <property type="protein sequence ID" value="AOY56176.1"/>
    <property type="molecule type" value="Genomic_DNA"/>
</dbReference>
<keyword evidence="2" id="KW-0812">Transmembrane</keyword>
<feature type="compositionally biased region" description="Basic and acidic residues" evidence="1">
    <location>
        <begin position="95"/>
        <end position="117"/>
    </location>
</feature>
<protein>
    <recommendedName>
        <fullName evidence="5">DUF3040 domain-containing protein</fullName>
    </recommendedName>
</protein>
<feature type="region of interest" description="Disordered" evidence="1">
    <location>
        <begin position="85"/>
        <end position="117"/>
    </location>
</feature>
<evidence type="ECO:0000313" key="4">
    <source>
        <dbReference type="Proteomes" id="UP000243784"/>
    </source>
</evidence>
<feature type="compositionally biased region" description="Polar residues" evidence="1">
    <location>
        <begin position="85"/>
        <end position="94"/>
    </location>
</feature>
<name>A0A1D9DZE7_9MICO</name>
<keyword evidence="2" id="KW-1133">Transmembrane helix</keyword>
<dbReference type="Pfam" id="PF11239">
    <property type="entry name" value="DUF3040"/>
    <property type="match status" value="1"/>
</dbReference>
<reference evidence="3 4" key="1">
    <citation type="journal article" date="2016" name="Biochim. Biophys. Acta">
        <title>Photochemical characterization of actinorhodopsin and its functional existence in the natural host.</title>
        <authorList>
            <person name="Nakamura S."/>
            <person name="Kikukawa T."/>
            <person name="Tamogami J."/>
            <person name="Kamiya M."/>
            <person name="Aizawa T."/>
            <person name="Hahn M.W."/>
            <person name="Ihara K."/>
            <person name="Kamo N."/>
            <person name="Demura M."/>
        </authorList>
    </citation>
    <scope>NUCLEOTIDE SEQUENCE [LARGE SCALE GENOMIC DNA]</scope>
    <source>
        <strain evidence="3 4">MWH-Dar1</strain>
    </source>
</reference>
<feature type="transmembrane region" description="Helical" evidence="2">
    <location>
        <begin position="65"/>
        <end position="86"/>
    </location>
</feature>
<evidence type="ECO:0000256" key="1">
    <source>
        <dbReference type="SAM" id="MobiDB-lite"/>
    </source>
</evidence>
<organism evidence="3 4">
    <name type="scientific">Candidatus Rhodoluna planktonica</name>
    <dbReference type="NCBI Taxonomy" id="535712"/>
    <lineage>
        <taxon>Bacteria</taxon>
        <taxon>Bacillati</taxon>
        <taxon>Actinomycetota</taxon>
        <taxon>Actinomycetes</taxon>
        <taxon>Micrococcales</taxon>
        <taxon>Microbacteriaceae</taxon>
        <taxon>Luna cluster</taxon>
        <taxon>Luna-1 subcluster</taxon>
        <taxon>Rhodoluna</taxon>
    </lineage>
</organism>
<accession>A0A1D9DZE7</accession>
<dbReference type="AlphaFoldDB" id="A0A1D9DZE7"/>
<feature type="transmembrane region" description="Helical" evidence="2">
    <location>
        <begin position="40"/>
        <end position="59"/>
    </location>
</feature>
<dbReference type="STRING" id="535712.A4Z71_04195"/>
<keyword evidence="4" id="KW-1185">Reference proteome</keyword>
<evidence type="ECO:0000256" key="2">
    <source>
        <dbReference type="SAM" id="Phobius"/>
    </source>
</evidence>
<dbReference type="RefSeq" id="WP_070954685.1">
    <property type="nucleotide sequence ID" value="NZ_CP015208.1"/>
</dbReference>
<sequence length="117" mass="12654">MGLTEREQKLLEELERGLAESEPALAQKFREPNAASPRRLIAGALLALAGLSILVFAVMTQIVVIGVIAFLVMLGGLFLASSNVSVPNAPQTSKSEPKRSGGSFFDDRWDRRRSGDL</sequence>
<dbReference type="InterPro" id="IPR021401">
    <property type="entry name" value="DUF3040"/>
</dbReference>